<dbReference type="Proteomes" id="UP000053144">
    <property type="component" value="Chromosome 9"/>
</dbReference>
<dbReference type="AlphaFoldDB" id="A0A0L9VAA8"/>
<dbReference type="EMBL" id="CM003379">
    <property type="protein sequence ID" value="KOM51990.1"/>
    <property type="molecule type" value="Genomic_DNA"/>
</dbReference>
<dbReference type="Gramene" id="KOM51990">
    <property type="protein sequence ID" value="KOM51990"/>
    <property type="gene ID" value="LR48_Vigan09g064900"/>
</dbReference>
<gene>
    <name evidence="1" type="ORF">LR48_Vigan09g064900</name>
</gene>
<proteinExistence type="predicted"/>
<name>A0A0L9VAA8_PHAAN</name>
<protein>
    <submittedName>
        <fullName evidence="1">Uncharacterized protein</fullName>
    </submittedName>
</protein>
<sequence>MINYRRNITGGLSFILLAKESSPYFHSWSHKTLPQLSHFHSPKLVPLNALIGGFHSRTSSPSFAQAFADPPLVALHSVVVDTDRRDLI</sequence>
<organism evidence="1 2">
    <name type="scientific">Phaseolus angularis</name>
    <name type="common">Azuki bean</name>
    <name type="synonym">Vigna angularis</name>
    <dbReference type="NCBI Taxonomy" id="3914"/>
    <lineage>
        <taxon>Eukaryota</taxon>
        <taxon>Viridiplantae</taxon>
        <taxon>Streptophyta</taxon>
        <taxon>Embryophyta</taxon>
        <taxon>Tracheophyta</taxon>
        <taxon>Spermatophyta</taxon>
        <taxon>Magnoliopsida</taxon>
        <taxon>eudicotyledons</taxon>
        <taxon>Gunneridae</taxon>
        <taxon>Pentapetalae</taxon>
        <taxon>rosids</taxon>
        <taxon>fabids</taxon>
        <taxon>Fabales</taxon>
        <taxon>Fabaceae</taxon>
        <taxon>Papilionoideae</taxon>
        <taxon>50 kb inversion clade</taxon>
        <taxon>NPAAA clade</taxon>
        <taxon>indigoferoid/millettioid clade</taxon>
        <taxon>Phaseoleae</taxon>
        <taxon>Vigna</taxon>
    </lineage>
</organism>
<reference evidence="2" key="1">
    <citation type="journal article" date="2015" name="Proc. Natl. Acad. Sci. U.S.A.">
        <title>Genome sequencing of adzuki bean (Vigna angularis) provides insight into high starch and low fat accumulation and domestication.</title>
        <authorList>
            <person name="Yang K."/>
            <person name="Tian Z."/>
            <person name="Chen C."/>
            <person name="Luo L."/>
            <person name="Zhao B."/>
            <person name="Wang Z."/>
            <person name="Yu L."/>
            <person name="Li Y."/>
            <person name="Sun Y."/>
            <person name="Li W."/>
            <person name="Chen Y."/>
            <person name="Li Y."/>
            <person name="Zhang Y."/>
            <person name="Ai D."/>
            <person name="Zhao J."/>
            <person name="Shang C."/>
            <person name="Ma Y."/>
            <person name="Wu B."/>
            <person name="Wang M."/>
            <person name="Gao L."/>
            <person name="Sun D."/>
            <person name="Zhang P."/>
            <person name="Guo F."/>
            <person name="Wang W."/>
            <person name="Li Y."/>
            <person name="Wang J."/>
            <person name="Varshney R.K."/>
            <person name="Wang J."/>
            <person name="Ling H.Q."/>
            <person name="Wan P."/>
        </authorList>
    </citation>
    <scope>NUCLEOTIDE SEQUENCE</scope>
    <source>
        <strain evidence="2">cv. Jingnong 6</strain>
    </source>
</reference>
<evidence type="ECO:0000313" key="1">
    <source>
        <dbReference type="EMBL" id="KOM51990.1"/>
    </source>
</evidence>
<evidence type="ECO:0000313" key="2">
    <source>
        <dbReference type="Proteomes" id="UP000053144"/>
    </source>
</evidence>
<accession>A0A0L9VAA8</accession>